<dbReference type="InterPro" id="IPR009057">
    <property type="entry name" value="Homeodomain-like_sf"/>
</dbReference>
<dbReference type="SMART" id="SM00871">
    <property type="entry name" value="AraC_E_bind"/>
    <property type="match status" value="1"/>
</dbReference>
<keyword evidence="5" id="KW-1185">Reference proteome</keyword>
<comment type="caution">
    <text evidence="4">The sequence shown here is derived from an EMBL/GenBank/DDBJ whole genome shotgun (WGS) entry which is preliminary data.</text>
</comment>
<reference evidence="4 5" key="1">
    <citation type="submission" date="2018-03" db="EMBL/GenBank/DDBJ databases">
        <title>Whole genome sequencing of Histamine producing bacteria.</title>
        <authorList>
            <person name="Butler K."/>
        </authorList>
    </citation>
    <scope>NUCLEOTIDE SEQUENCE [LARGE SCALE GENOMIC DNA]</scope>
    <source>
        <strain evidence="4 5">DSM 16190</strain>
    </source>
</reference>
<sequence length="300" mass="34131">MKTDYQLRLVPVIRYLEKNYNQPLNLFEVAELAHLSPFHFHRIFKAVTNETLADFIRRLKLQNAAQTLFYKNHSITRVALDYGFSSSQSLAKAFRGYYGLAPSEFKNCQTVNEFSLLLQKSKIGHVLSKQGHEATSFIGYSLPCHQQWSETMKTEVFKKRLLAYTRVTGPYGENYEPASAKLYQWAGAKGLSDGECLFIYHDNPDITPAEKCRTDICITVPDDTEVSGEIELQELPEGGYASIRGTVTEKSQYGQYWQELLGQVVESGLECDKRPCFELYHSYDCETGVADVSFYTAIKA</sequence>
<dbReference type="RefSeq" id="WP_107281992.1">
    <property type="nucleotide sequence ID" value="NZ_PYMC01000002.1"/>
</dbReference>
<keyword evidence="1" id="KW-0805">Transcription regulation</keyword>
<dbReference type="Gene3D" id="3.20.80.10">
    <property type="entry name" value="Regulatory factor, effector binding domain"/>
    <property type="match status" value="1"/>
</dbReference>
<evidence type="ECO:0000313" key="5">
    <source>
        <dbReference type="Proteomes" id="UP000240904"/>
    </source>
</evidence>
<gene>
    <name evidence="4" type="ORF">C9I89_03575</name>
</gene>
<evidence type="ECO:0000259" key="3">
    <source>
        <dbReference type="PROSITE" id="PS01124"/>
    </source>
</evidence>
<dbReference type="InterPro" id="IPR010499">
    <property type="entry name" value="AraC_E-bd"/>
</dbReference>
<dbReference type="InterPro" id="IPR050908">
    <property type="entry name" value="SmbC-like"/>
</dbReference>
<accession>A0A2T3N2R6</accession>
<dbReference type="PROSITE" id="PS01124">
    <property type="entry name" value="HTH_ARAC_FAMILY_2"/>
    <property type="match status" value="1"/>
</dbReference>
<keyword evidence="2" id="KW-0804">Transcription</keyword>
<dbReference type="PANTHER" id="PTHR40055">
    <property type="entry name" value="TRANSCRIPTIONAL REGULATOR YGIV-RELATED"/>
    <property type="match status" value="1"/>
</dbReference>
<dbReference type="InterPro" id="IPR029442">
    <property type="entry name" value="GyrI-like"/>
</dbReference>
<feature type="domain" description="HTH araC/xylS-type" evidence="3">
    <location>
        <begin position="10"/>
        <end position="108"/>
    </location>
</feature>
<dbReference type="InterPro" id="IPR011256">
    <property type="entry name" value="Reg_factor_effector_dom_sf"/>
</dbReference>
<dbReference type="Proteomes" id="UP000240904">
    <property type="component" value="Unassembled WGS sequence"/>
</dbReference>
<dbReference type="SMART" id="SM00342">
    <property type="entry name" value="HTH_ARAC"/>
    <property type="match status" value="1"/>
</dbReference>
<evidence type="ECO:0000256" key="1">
    <source>
        <dbReference type="ARBA" id="ARBA00023015"/>
    </source>
</evidence>
<proteinExistence type="predicted"/>
<protein>
    <submittedName>
        <fullName evidence="4">AraC family transcriptional regulator</fullName>
    </submittedName>
</protein>
<dbReference type="Gene3D" id="1.10.10.60">
    <property type="entry name" value="Homeodomain-like"/>
    <property type="match status" value="2"/>
</dbReference>
<dbReference type="SUPFAM" id="SSF46689">
    <property type="entry name" value="Homeodomain-like"/>
    <property type="match status" value="2"/>
</dbReference>
<dbReference type="EMBL" id="PYMC01000002">
    <property type="protein sequence ID" value="PSW06628.1"/>
    <property type="molecule type" value="Genomic_DNA"/>
</dbReference>
<dbReference type="OrthoDB" id="282744at2"/>
<dbReference type="Pfam" id="PF06445">
    <property type="entry name" value="GyrI-like"/>
    <property type="match status" value="1"/>
</dbReference>
<dbReference type="SUPFAM" id="SSF55136">
    <property type="entry name" value="Probable bacterial effector-binding domain"/>
    <property type="match status" value="1"/>
</dbReference>
<dbReference type="InterPro" id="IPR018060">
    <property type="entry name" value="HTH_AraC"/>
</dbReference>
<evidence type="ECO:0000256" key="2">
    <source>
        <dbReference type="ARBA" id="ARBA00023163"/>
    </source>
</evidence>
<dbReference type="AlphaFoldDB" id="A0A2T3N2R6"/>
<name>A0A2T3N2R6_9GAMM</name>
<dbReference type="Pfam" id="PF12833">
    <property type="entry name" value="HTH_18"/>
    <property type="match status" value="1"/>
</dbReference>
<dbReference type="GO" id="GO:0003700">
    <property type="term" value="F:DNA-binding transcription factor activity"/>
    <property type="evidence" value="ECO:0007669"/>
    <property type="project" value="InterPro"/>
</dbReference>
<evidence type="ECO:0000313" key="4">
    <source>
        <dbReference type="EMBL" id="PSW06628.1"/>
    </source>
</evidence>
<dbReference type="GO" id="GO:0043565">
    <property type="term" value="F:sequence-specific DNA binding"/>
    <property type="evidence" value="ECO:0007669"/>
    <property type="project" value="InterPro"/>
</dbReference>
<organism evidence="4 5">
    <name type="scientific">Photobacterium lipolyticum</name>
    <dbReference type="NCBI Taxonomy" id="266810"/>
    <lineage>
        <taxon>Bacteria</taxon>
        <taxon>Pseudomonadati</taxon>
        <taxon>Pseudomonadota</taxon>
        <taxon>Gammaproteobacteria</taxon>
        <taxon>Vibrionales</taxon>
        <taxon>Vibrionaceae</taxon>
        <taxon>Photobacterium</taxon>
    </lineage>
</organism>
<dbReference type="PANTHER" id="PTHR40055:SF2">
    <property type="entry name" value="DNA GYRASE INHIBITOR"/>
    <property type="match status" value="1"/>
</dbReference>